<evidence type="ECO:0000256" key="10">
    <source>
        <dbReference type="RuleBase" id="RU000607"/>
    </source>
</evidence>
<feature type="binding site" evidence="9">
    <location>
        <position position="293"/>
    </location>
    <ligand>
        <name>Fe(2+)</name>
        <dbReference type="ChEBI" id="CHEBI:29033"/>
    </ligand>
</feature>
<name>A0A370DCB9_9GAMM</name>
<dbReference type="Proteomes" id="UP000254266">
    <property type="component" value="Unassembled WGS sequence"/>
</dbReference>
<dbReference type="HAMAP" id="MF_00323">
    <property type="entry name" value="Ferrochelatase"/>
    <property type="match status" value="1"/>
</dbReference>
<accession>A0A370DCB9</accession>
<feature type="binding site" evidence="9">
    <location>
        <position position="212"/>
    </location>
    <ligand>
        <name>Fe(2+)</name>
        <dbReference type="ChEBI" id="CHEBI:29033"/>
    </ligand>
</feature>
<evidence type="ECO:0000256" key="7">
    <source>
        <dbReference type="ARBA" id="ARBA00023244"/>
    </source>
</evidence>
<comment type="function">
    <text evidence="9 10">Catalyzes the ferrous insertion into protoporphyrin IX.</text>
</comment>
<evidence type="ECO:0000256" key="5">
    <source>
        <dbReference type="ARBA" id="ARBA00023133"/>
    </source>
</evidence>
<keyword evidence="2 9" id="KW-0963">Cytoplasm</keyword>
<keyword evidence="3 9" id="KW-0479">Metal-binding</keyword>
<dbReference type="InterPro" id="IPR033659">
    <property type="entry name" value="Ferrochelatase_N"/>
</dbReference>
<keyword evidence="7 9" id="KW-0627">Porphyrin biosynthesis</keyword>
<dbReference type="SUPFAM" id="SSF53800">
    <property type="entry name" value="Chelatase"/>
    <property type="match status" value="1"/>
</dbReference>
<gene>
    <name evidence="9" type="primary">hemH</name>
    <name evidence="11" type="ORF">DIZ80_09695</name>
</gene>
<dbReference type="GO" id="GO:0005737">
    <property type="term" value="C:cytoplasm"/>
    <property type="evidence" value="ECO:0007669"/>
    <property type="project" value="UniProtKB-SubCell"/>
</dbReference>
<dbReference type="CDD" id="cd00419">
    <property type="entry name" value="Ferrochelatase_C"/>
    <property type="match status" value="1"/>
</dbReference>
<keyword evidence="4 9" id="KW-0408">Iron</keyword>
<dbReference type="UniPathway" id="UPA00252">
    <property type="reaction ID" value="UER00325"/>
</dbReference>
<dbReference type="GO" id="GO:0006783">
    <property type="term" value="P:heme biosynthetic process"/>
    <property type="evidence" value="ECO:0007669"/>
    <property type="project" value="UniProtKB-UniRule"/>
</dbReference>
<protein>
    <recommendedName>
        <fullName evidence="9 10">Ferrochelatase</fullName>
        <ecNumber evidence="9 10">4.98.1.1</ecNumber>
    </recommendedName>
    <alternativeName>
        <fullName evidence="9">Heme synthase</fullName>
    </alternativeName>
    <alternativeName>
        <fullName evidence="9">Protoheme ferro-lyase</fullName>
    </alternativeName>
</protein>
<dbReference type="Gene3D" id="3.40.50.1400">
    <property type="match status" value="2"/>
</dbReference>
<comment type="subcellular location">
    <subcellularLocation>
        <location evidence="9 10">Cytoplasm</location>
    </subcellularLocation>
</comment>
<comment type="catalytic activity">
    <reaction evidence="8">
        <text>Fe-coproporphyrin III + 2 H(+) = coproporphyrin III + Fe(2+)</text>
        <dbReference type="Rhea" id="RHEA:49572"/>
        <dbReference type="ChEBI" id="CHEBI:15378"/>
        <dbReference type="ChEBI" id="CHEBI:29033"/>
        <dbReference type="ChEBI" id="CHEBI:68438"/>
        <dbReference type="ChEBI" id="CHEBI:131725"/>
        <dbReference type="EC" id="4.99.1.9"/>
    </reaction>
    <physiologicalReaction direction="right-to-left" evidence="8">
        <dbReference type="Rhea" id="RHEA:49574"/>
    </physiologicalReaction>
</comment>
<dbReference type="InterPro" id="IPR033644">
    <property type="entry name" value="Ferrochelatase_C"/>
</dbReference>
<keyword evidence="6 9" id="KW-0456">Lyase</keyword>
<dbReference type="EMBL" id="QFXC01000011">
    <property type="protein sequence ID" value="RDH82548.1"/>
    <property type="molecule type" value="Genomic_DNA"/>
</dbReference>
<evidence type="ECO:0000256" key="6">
    <source>
        <dbReference type="ARBA" id="ARBA00023239"/>
    </source>
</evidence>
<comment type="pathway">
    <text evidence="9 10">Porphyrin-containing compound metabolism; protoheme biosynthesis; protoheme from protoporphyrin-IX: step 1/1.</text>
</comment>
<evidence type="ECO:0000256" key="1">
    <source>
        <dbReference type="ARBA" id="ARBA00007718"/>
    </source>
</evidence>
<comment type="caution">
    <text evidence="11">The sequence shown here is derived from an EMBL/GenBank/DDBJ whole genome shotgun (WGS) entry which is preliminary data.</text>
</comment>
<keyword evidence="5 9" id="KW-0350">Heme biosynthesis</keyword>
<dbReference type="NCBIfam" id="TIGR00109">
    <property type="entry name" value="hemH"/>
    <property type="match status" value="1"/>
</dbReference>
<dbReference type="PANTHER" id="PTHR11108:SF1">
    <property type="entry name" value="FERROCHELATASE, MITOCHONDRIAL"/>
    <property type="match status" value="1"/>
</dbReference>
<dbReference type="PANTHER" id="PTHR11108">
    <property type="entry name" value="FERROCHELATASE"/>
    <property type="match status" value="1"/>
</dbReference>
<dbReference type="EC" id="4.98.1.1" evidence="9 10"/>
<dbReference type="GO" id="GO:0004325">
    <property type="term" value="F:ferrochelatase activity"/>
    <property type="evidence" value="ECO:0007669"/>
    <property type="project" value="UniProtKB-UniRule"/>
</dbReference>
<dbReference type="GO" id="GO:0046872">
    <property type="term" value="F:metal ion binding"/>
    <property type="evidence" value="ECO:0007669"/>
    <property type="project" value="UniProtKB-KW"/>
</dbReference>
<dbReference type="CDD" id="cd03411">
    <property type="entry name" value="Ferrochelatase_N"/>
    <property type="match status" value="1"/>
</dbReference>
<evidence type="ECO:0000256" key="4">
    <source>
        <dbReference type="ARBA" id="ARBA00023004"/>
    </source>
</evidence>
<dbReference type="InterPro" id="IPR001015">
    <property type="entry name" value="Ferrochelatase"/>
</dbReference>
<evidence type="ECO:0000256" key="8">
    <source>
        <dbReference type="ARBA" id="ARBA00024536"/>
    </source>
</evidence>
<evidence type="ECO:0000256" key="3">
    <source>
        <dbReference type="ARBA" id="ARBA00022723"/>
    </source>
</evidence>
<proteinExistence type="inferred from homology"/>
<sequence>MSRYLNHTNFAHGSQERLGVLLVNLGSPDAPTEKAVRKYLAEFLWDPRVIETPRPLWWLILNGIILRFRPRHSAAMYKKIWTDEGSPLISISKLQAQKVEQKLQSKIRGAVIVDAAMRYGKPSIAEGLRGLRSAGAKRFIILPMYPQYSATTTASVFDAVTTELQKWRWLPDMRFINSYHDQPAYIDALAKTIINHWSTRDRKPDMLVFSFHGIPKSYVDNGDPYFCHCQKTARLVAEKLLLKESKWKVTFQSRVGREEWLQPYTDNTMKQMAHQGIKSVDVVCPGFSADCLETLEEINMENRELFLDRGGVQFDYIPCLNANDFHINALSELVIQHSFGWPETMPGWDAGLQAVEANKTRERATKMGSGR</sequence>
<keyword evidence="12" id="KW-1185">Reference proteome</keyword>
<dbReference type="InterPro" id="IPR019772">
    <property type="entry name" value="Ferrochelatase_AS"/>
</dbReference>
<organism evidence="11 12">
    <name type="scientific">endosymbiont of Galathealinum brachiosum</name>
    <dbReference type="NCBI Taxonomy" id="2200906"/>
    <lineage>
        <taxon>Bacteria</taxon>
        <taxon>Pseudomonadati</taxon>
        <taxon>Pseudomonadota</taxon>
        <taxon>Gammaproteobacteria</taxon>
        <taxon>sulfur-oxidizing symbionts</taxon>
    </lineage>
</organism>
<dbReference type="AlphaFoldDB" id="A0A370DCB9"/>
<evidence type="ECO:0000256" key="9">
    <source>
        <dbReference type="HAMAP-Rule" id="MF_00323"/>
    </source>
</evidence>
<evidence type="ECO:0000313" key="12">
    <source>
        <dbReference type="Proteomes" id="UP000254266"/>
    </source>
</evidence>
<reference evidence="11 12" key="1">
    <citation type="journal article" date="2018" name="ISME J.">
        <title>Endosymbiont genomes yield clues of tubeworm success.</title>
        <authorList>
            <person name="Li Y."/>
            <person name="Liles M.R."/>
            <person name="Halanych K.M."/>
        </authorList>
    </citation>
    <scope>NUCLEOTIDE SEQUENCE [LARGE SCALE GENOMIC DNA]</scope>
    <source>
        <strain evidence="11">A1464</strain>
    </source>
</reference>
<evidence type="ECO:0000313" key="11">
    <source>
        <dbReference type="EMBL" id="RDH82548.1"/>
    </source>
</evidence>
<evidence type="ECO:0000256" key="2">
    <source>
        <dbReference type="ARBA" id="ARBA00022490"/>
    </source>
</evidence>
<comment type="similarity">
    <text evidence="1 9 10">Belongs to the ferrochelatase family.</text>
</comment>
<dbReference type="Pfam" id="PF00762">
    <property type="entry name" value="Ferrochelatase"/>
    <property type="match status" value="1"/>
</dbReference>
<dbReference type="FunFam" id="3.40.50.1400:FF:000002">
    <property type="entry name" value="Ferrochelatase"/>
    <property type="match status" value="1"/>
</dbReference>
<comment type="catalytic activity">
    <reaction evidence="9 10">
        <text>heme b + 2 H(+) = protoporphyrin IX + Fe(2+)</text>
        <dbReference type="Rhea" id="RHEA:22584"/>
        <dbReference type="ChEBI" id="CHEBI:15378"/>
        <dbReference type="ChEBI" id="CHEBI:29033"/>
        <dbReference type="ChEBI" id="CHEBI:57306"/>
        <dbReference type="ChEBI" id="CHEBI:60344"/>
        <dbReference type="EC" id="4.98.1.1"/>
    </reaction>
</comment>
<dbReference type="PROSITE" id="PS00534">
    <property type="entry name" value="FERROCHELATASE"/>
    <property type="match status" value="1"/>
</dbReference>